<keyword evidence="3" id="KW-1003">Cell membrane</keyword>
<dbReference type="PANTHER" id="PTHR30151">
    <property type="entry name" value="ALKANE SULFONATE ABC TRANSPORTER-RELATED, MEMBRANE SUBUNIT"/>
    <property type="match status" value="1"/>
</dbReference>
<dbReference type="Pfam" id="PF00528">
    <property type="entry name" value="BPD_transp_1"/>
    <property type="match status" value="1"/>
</dbReference>
<dbReference type="EMBL" id="QDKH01000006">
    <property type="protein sequence ID" value="PWC17858.1"/>
    <property type="molecule type" value="Genomic_DNA"/>
</dbReference>
<evidence type="ECO:0000256" key="3">
    <source>
        <dbReference type="ARBA" id="ARBA00022475"/>
    </source>
</evidence>
<comment type="subcellular location">
    <subcellularLocation>
        <location evidence="1">Cell inner membrane</location>
        <topology evidence="1">Multi-pass membrane protein</topology>
    </subcellularLocation>
    <subcellularLocation>
        <location evidence="8">Cell membrane</location>
        <topology evidence="8">Multi-pass membrane protein</topology>
    </subcellularLocation>
</comment>
<evidence type="ECO:0000256" key="1">
    <source>
        <dbReference type="ARBA" id="ARBA00004429"/>
    </source>
</evidence>
<feature type="transmembrane region" description="Helical" evidence="8">
    <location>
        <begin position="31"/>
        <end position="49"/>
    </location>
</feature>
<feature type="transmembrane region" description="Helical" evidence="8">
    <location>
        <begin position="88"/>
        <end position="110"/>
    </location>
</feature>
<evidence type="ECO:0000313" key="10">
    <source>
        <dbReference type="EMBL" id="PWC17858.1"/>
    </source>
</evidence>
<gene>
    <name evidence="10" type="ORF">DDT56_06340</name>
</gene>
<accession>A0A2U1U855</accession>
<keyword evidence="2 8" id="KW-0813">Transport</keyword>
<organism evidence="10 11">
    <name type="scientific">Brenneria corticis</name>
    <dbReference type="NCBI Taxonomy" id="2173106"/>
    <lineage>
        <taxon>Bacteria</taxon>
        <taxon>Pseudomonadati</taxon>
        <taxon>Pseudomonadota</taxon>
        <taxon>Gammaproteobacteria</taxon>
        <taxon>Enterobacterales</taxon>
        <taxon>Pectobacteriaceae</taxon>
        <taxon>Brenneria</taxon>
    </lineage>
</organism>
<keyword evidence="4" id="KW-0997">Cell inner membrane</keyword>
<evidence type="ECO:0000256" key="8">
    <source>
        <dbReference type="RuleBase" id="RU363032"/>
    </source>
</evidence>
<feature type="transmembrane region" description="Helical" evidence="8">
    <location>
        <begin position="190"/>
        <end position="208"/>
    </location>
</feature>
<protein>
    <recommendedName>
        <fullName evidence="9">ABC transmembrane type-1 domain-containing protein</fullName>
    </recommendedName>
</protein>
<dbReference type="InterPro" id="IPR000515">
    <property type="entry name" value="MetI-like"/>
</dbReference>
<feature type="domain" description="ABC transmembrane type-1" evidence="9">
    <location>
        <begin position="85"/>
        <end position="261"/>
    </location>
</feature>
<reference evidence="10 11" key="1">
    <citation type="submission" date="2018-04" db="EMBL/GenBank/DDBJ databases">
        <title>Brenneria corticis sp.nov.</title>
        <authorList>
            <person name="Li Y."/>
        </authorList>
    </citation>
    <scope>NUCLEOTIDE SEQUENCE [LARGE SCALE GENOMIC DNA]</scope>
    <source>
        <strain evidence="10 11">CFCC 11842</strain>
    </source>
</reference>
<dbReference type="CDD" id="cd06261">
    <property type="entry name" value="TM_PBP2"/>
    <property type="match status" value="1"/>
</dbReference>
<keyword evidence="7 8" id="KW-0472">Membrane</keyword>
<keyword evidence="6 8" id="KW-1133">Transmembrane helix</keyword>
<dbReference type="InterPro" id="IPR035906">
    <property type="entry name" value="MetI-like_sf"/>
</dbReference>
<dbReference type="Proteomes" id="UP000296159">
    <property type="component" value="Unassembled WGS sequence"/>
</dbReference>
<keyword evidence="5 8" id="KW-0812">Transmembrane</keyword>
<dbReference type="Gene3D" id="1.10.3720.10">
    <property type="entry name" value="MetI-like"/>
    <property type="match status" value="1"/>
</dbReference>
<dbReference type="PROSITE" id="PS50928">
    <property type="entry name" value="ABC_TM1"/>
    <property type="match status" value="1"/>
</dbReference>
<evidence type="ECO:0000256" key="5">
    <source>
        <dbReference type="ARBA" id="ARBA00022692"/>
    </source>
</evidence>
<dbReference type="SUPFAM" id="SSF161098">
    <property type="entry name" value="MetI-like"/>
    <property type="match status" value="1"/>
</dbReference>
<dbReference type="GO" id="GO:0005886">
    <property type="term" value="C:plasma membrane"/>
    <property type="evidence" value="ECO:0007669"/>
    <property type="project" value="UniProtKB-SubCell"/>
</dbReference>
<evidence type="ECO:0000256" key="4">
    <source>
        <dbReference type="ARBA" id="ARBA00022519"/>
    </source>
</evidence>
<dbReference type="AlphaFoldDB" id="A0A2U1U855"/>
<feature type="transmembrane region" description="Helical" evidence="8">
    <location>
        <begin position="243"/>
        <end position="264"/>
    </location>
</feature>
<proteinExistence type="inferred from homology"/>
<evidence type="ECO:0000256" key="6">
    <source>
        <dbReference type="ARBA" id="ARBA00022989"/>
    </source>
</evidence>
<keyword evidence="11" id="KW-1185">Reference proteome</keyword>
<feature type="transmembrane region" description="Helical" evidence="8">
    <location>
        <begin position="122"/>
        <end position="140"/>
    </location>
</feature>
<evidence type="ECO:0000259" key="9">
    <source>
        <dbReference type="PROSITE" id="PS50928"/>
    </source>
</evidence>
<sequence length="282" mass="32176">MPNCIRWSLILTLSVDCVSQMIQKQKSRRRVPWEGVLAIVSLLVAWEWASRYSTPMFFPPLAQILDNIFTLLSSREGWSSVGTTYARILIYLAGSFVISSLLGLLAAWNAHVERFLLPLVELKQGIPALCWVLFAILWFADSEARIAFVVVTSALPTFFYQSRDALRSIPRDWVELVRSLRPSPWQKARILWWPAVLPALLTGWRINIGNATRVTIMAELLGGITGIGHELRISQEMFRMDQTIAWTAVLVLFVIVINAVISLAERHYLFYRHEDGVRDHVN</sequence>
<evidence type="ECO:0000313" key="11">
    <source>
        <dbReference type="Proteomes" id="UP000296159"/>
    </source>
</evidence>
<comment type="similarity">
    <text evidence="8">Belongs to the binding-protein-dependent transport system permease family.</text>
</comment>
<comment type="caution">
    <text evidence="10">The sequence shown here is derived from an EMBL/GenBank/DDBJ whole genome shotgun (WGS) entry which is preliminary data.</text>
</comment>
<dbReference type="GO" id="GO:0055085">
    <property type="term" value="P:transmembrane transport"/>
    <property type="evidence" value="ECO:0007669"/>
    <property type="project" value="InterPro"/>
</dbReference>
<dbReference type="PANTHER" id="PTHR30151:SF0">
    <property type="entry name" value="ABC TRANSPORTER PERMEASE PROTEIN MJ0413-RELATED"/>
    <property type="match status" value="1"/>
</dbReference>
<evidence type="ECO:0000256" key="7">
    <source>
        <dbReference type="ARBA" id="ARBA00023136"/>
    </source>
</evidence>
<evidence type="ECO:0000256" key="2">
    <source>
        <dbReference type="ARBA" id="ARBA00022448"/>
    </source>
</evidence>
<name>A0A2U1U855_9GAMM</name>